<evidence type="ECO:0000256" key="4">
    <source>
        <dbReference type="ARBA" id="ARBA00022692"/>
    </source>
</evidence>
<keyword evidence="4 10" id="KW-0812">Transmembrane</keyword>
<comment type="similarity">
    <text evidence="10">Belongs to the PlsY family.</text>
</comment>
<proteinExistence type="inferred from homology"/>
<dbReference type="PANTHER" id="PTHR30309">
    <property type="entry name" value="INNER MEMBRANE PROTEIN YGIH"/>
    <property type="match status" value="1"/>
</dbReference>
<evidence type="ECO:0000256" key="10">
    <source>
        <dbReference type="HAMAP-Rule" id="MF_01043"/>
    </source>
</evidence>
<dbReference type="PANTHER" id="PTHR30309:SF0">
    <property type="entry name" value="GLYCEROL-3-PHOSPHATE ACYLTRANSFERASE-RELATED"/>
    <property type="match status" value="1"/>
</dbReference>
<dbReference type="NCBIfam" id="TIGR00023">
    <property type="entry name" value="glycerol-3-phosphate 1-O-acyltransferase PlsY"/>
    <property type="match status" value="1"/>
</dbReference>
<dbReference type="STRING" id="1548207.AXK11_05250"/>
<evidence type="ECO:0000256" key="9">
    <source>
        <dbReference type="ARBA" id="ARBA00023264"/>
    </source>
</evidence>
<comment type="subcellular location">
    <subcellularLocation>
        <location evidence="10">Cell membrane</location>
        <topology evidence="10">Multi-pass membrane protein</topology>
    </subcellularLocation>
</comment>
<evidence type="ECO:0000313" key="12">
    <source>
        <dbReference type="Proteomes" id="UP000070058"/>
    </source>
</evidence>
<dbReference type="Proteomes" id="UP000070058">
    <property type="component" value="Unassembled WGS sequence"/>
</dbReference>
<feature type="transmembrane region" description="Helical" evidence="10">
    <location>
        <begin position="177"/>
        <end position="198"/>
    </location>
</feature>
<dbReference type="RefSeq" id="WP_068629946.1">
    <property type="nucleotide sequence ID" value="NZ_LSZQ01000041.1"/>
</dbReference>
<dbReference type="InterPro" id="IPR003811">
    <property type="entry name" value="G3P_acylTferase_PlsY"/>
</dbReference>
<keyword evidence="6 10" id="KW-0443">Lipid metabolism</keyword>
<keyword evidence="8 10" id="KW-0594">Phospholipid biosynthesis</keyword>
<dbReference type="HAMAP" id="MF_01043">
    <property type="entry name" value="PlsY"/>
    <property type="match status" value="1"/>
</dbReference>
<feature type="transmembrane region" description="Helical" evidence="10">
    <location>
        <begin position="132"/>
        <end position="157"/>
    </location>
</feature>
<keyword evidence="5 10" id="KW-1133">Transmembrane helix</keyword>
<name>A0A139SN53_9BACT</name>
<dbReference type="AlphaFoldDB" id="A0A139SN53"/>
<comment type="subunit">
    <text evidence="10">Probably interacts with PlsX.</text>
</comment>
<keyword evidence="9 10" id="KW-1208">Phospholipid metabolism</keyword>
<comment type="catalytic activity">
    <reaction evidence="10">
        <text>an acyl phosphate + sn-glycerol 3-phosphate = a 1-acyl-sn-glycero-3-phosphate + phosphate</text>
        <dbReference type="Rhea" id="RHEA:34075"/>
        <dbReference type="ChEBI" id="CHEBI:43474"/>
        <dbReference type="ChEBI" id="CHEBI:57597"/>
        <dbReference type="ChEBI" id="CHEBI:57970"/>
        <dbReference type="ChEBI" id="CHEBI:59918"/>
        <dbReference type="EC" id="2.3.1.275"/>
    </reaction>
</comment>
<sequence>MSLLFAVAVLGYLLGAIPFGYLVARARGVNIFEVGSKNPGATNVRRVLGSGAGNLVFALDVLKGALAASWALHAHSSVTLNAAAFGFPGLGTVEVAGTSWYPLGVAGLFGALLGHSFSCFTKFRGGKGVATGAGGVLVLVPFAGFIGAVVWLATFYATRYVSLASMLAALSLPLSTWALGRPGWLAGVTVLIALFVIYRHRENCRRLLSGTENRFTKKKAAVPPSPPPRKPA</sequence>
<keyword evidence="3 10" id="KW-0808">Transferase</keyword>
<feature type="transmembrane region" description="Helical" evidence="10">
    <location>
        <begin position="100"/>
        <end position="120"/>
    </location>
</feature>
<protein>
    <recommendedName>
        <fullName evidence="10">Glycerol-3-phosphate acyltransferase</fullName>
    </recommendedName>
    <alternativeName>
        <fullName evidence="10">Acyl-PO4 G3P acyltransferase</fullName>
    </alternativeName>
    <alternativeName>
        <fullName evidence="10">Acyl-phosphate--glycerol-3-phosphate acyltransferase</fullName>
    </alternativeName>
    <alternativeName>
        <fullName evidence="10">G3P acyltransferase</fullName>
        <shortName evidence="10">GPAT</shortName>
        <ecNumber evidence="10">2.3.1.275</ecNumber>
    </alternativeName>
    <alternativeName>
        <fullName evidence="10">Lysophosphatidic acid synthase</fullName>
        <shortName evidence="10">LPA synthase</shortName>
    </alternativeName>
</protein>
<comment type="caution">
    <text evidence="10">Lacks conserved residue(s) required for the propagation of feature annotation.</text>
</comment>
<evidence type="ECO:0000256" key="5">
    <source>
        <dbReference type="ARBA" id="ARBA00022989"/>
    </source>
</evidence>
<organism evidence="11 12">
    <name type="scientific">Cephaloticoccus primus</name>
    <dbReference type="NCBI Taxonomy" id="1548207"/>
    <lineage>
        <taxon>Bacteria</taxon>
        <taxon>Pseudomonadati</taxon>
        <taxon>Verrucomicrobiota</taxon>
        <taxon>Opitutia</taxon>
        <taxon>Opitutales</taxon>
        <taxon>Opitutaceae</taxon>
        <taxon>Cephaloticoccus</taxon>
    </lineage>
</organism>
<keyword evidence="2 10" id="KW-0444">Lipid biosynthesis</keyword>
<dbReference type="GO" id="GO:0043772">
    <property type="term" value="F:acyl-phosphate glycerol-3-phosphate acyltransferase activity"/>
    <property type="evidence" value="ECO:0007669"/>
    <property type="project" value="UniProtKB-UniRule"/>
</dbReference>
<dbReference type="SMART" id="SM01207">
    <property type="entry name" value="G3P_acyltransf"/>
    <property type="match status" value="1"/>
</dbReference>
<dbReference type="GO" id="GO:0008654">
    <property type="term" value="P:phospholipid biosynthetic process"/>
    <property type="evidence" value="ECO:0007669"/>
    <property type="project" value="UniProtKB-UniRule"/>
</dbReference>
<evidence type="ECO:0000313" key="11">
    <source>
        <dbReference type="EMBL" id="KXU35932.1"/>
    </source>
</evidence>
<gene>
    <name evidence="10" type="primary">plsY</name>
    <name evidence="11" type="ORF">AXK11_05250</name>
</gene>
<evidence type="ECO:0000256" key="2">
    <source>
        <dbReference type="ARBA" id="ARBA00022516"/>
    </source>
</evidence>
<comment type="function">
    <text evidence="10">Catalyzes the transfer of an acyl group from acyl-phosphate (acyl-PO(4)) to glycerol-3-phosphate (G3P) to form lysophosphatidic acid (LPA). This enzyme utilizes acyl-phosphate as fatty acyl donor, but not acyl-CoA or acyl-ACP.</text>
</comment>
<dbReference type="EMBL" id="LSZQ01000041">
    <property type="protein sequence ID" value="KXU35932.1"/>
    <property type="molecule type" value="Genomic_DNA"/>
</dbReference>
<evidence type="ECO:0000256" key="1">
    <source>
        <dbReference type="ARBA" id="ARBA00022475"/>
    </source>
</evidence>
<dbReference type="GO" id="GO:0005886">
    <property type="term" value="C:plasma membrane"/>
    <property type="evidence" value="ECO:0007669"/>
    <property type="project" value="UniProtKB-SubCell"/>
</dbReference>
<dbReference type="UniPathway" id="UPA00085"/>
<dbReference type="OrthoDB" id="9777124at2"/>
<keyword evidence="7 10" id="KW-0472">Membrane</keyword>
<comment type="pathway">
    <text evidence="10">Lipid metabolism; phospholipid metabolism.</text>
</comment>
<keyword evidence="12" id="KW-1185">Reference proteome</keyword>
<dbReference type="EC" id="2.3.1.275" evidence="10"/>
<keyword evidence="1 10" id="KW-1003">Cell membrane</keyword>
<evidence type="ECO:0000256" key="3">
    <source>
        <dbReference type="ARBA" id="ARBA00022679"/>
    </source>
</evidence>
<comment type="caution">
    <text evidence="11">The sequence shown here is derived from an EMBL/GenBank/DDBJ whole genome shotgun (WGS) entry which is preliminary data.</text>
</comment>
<evidence type="ECO:0000256" key="6">
    <source>
        <dbReference type="ARBA" id="ARBA00023098"/>
    </source>
</evidence>
<evidence type="ECO:0000256" key="7">
    <source>
        <dbReference type="ARBA" id="ARBA00023136"/>
    </source>
</evidence>
<dbReference type="Pfam" id="PF02660">
    <property type="entry name" value="G3P_acyltransf"/>
    <property type="match status" value="1"/>
</dbReference>
<evidence type="ECO:0000256" key="8">
    <source>
        <dbReference type="ARBA" id="ARBA00023209"/>
    </source>
</evidence>
<reference evidence="12" key="1">
    <citation type="submission" date="2016-02" db="EMBL/GenBank/DDBJ databases">
        <authorList>
            <person name="Sanders J.G."/>
            <person name="Lin J.Y."/>
            <person name="Wertz J.T."/>
            <person name="Russell J.A."/>
            <person name="Moreau C.S."/>
            <person name="Powell S."/>
        </authorList>
    </citation>
    <scope>NUCLEOTIDE SEQUENCE [LARGE SCALE GENOMIC DNA]</scope>
    <source>
        <strain evidence="12">CAG34</strain>
    </source>
</reference>
<accession>A0A139SN53</accession>